<dbReference type="RefSeq" id="WP_184093422.1">
    <property type="nucleotide sequence ID" value="NZ_AP023367.1"/>
</dbReference>
<evidence type="ECO:0000313" key="1">
    <source>
        <dbReference type="EMBL" id="BCJ95636.1"/>
    </source>
</evidence>
<accession>A0A6S6R0Q8</accession>
<reference evidence="1 2" key="1">
    <citation type="journal article" date="2016" name="Int. J. Syst. Evol. Microbiol.">
        <title>Descriptions of Anaerotaenia torta gen. nov., sp. nov. and Anaerocolumna cellulosilytica gen. nov., sp. nov. isolated from a methanogenic reactor of cattle waste.</title>
        <authorList>
            <person name="Uek A."/>
            <person name="Ohtaki Y."/>
            <person name="Kaku N."/>
            <person name="Ueki K."/>
        </authorList>
    </citation>
    <scope>NUCLEOTIDE SEQUENCE [LARGE SCALE GENOMIC DNA]</scope>
    <source>
        <strain evidence="1 2">SN021</strain>
    </source>
</reference>
<dbReference type="Proteomes" id="UP000515561">
    <property type="component" value="Chromosome"/>
</dbReference>
<protein>
    <submittedName>
        <fullName evidence="1">Uncharacterized protein</fullName>
    </submittedName>
</protein>
<proteinExistence type="predicted"/>
<sequence>MKKMGTSVGQCKVICSCIKEGRELNLEQLGHISECDDCMQLYLEFIERQNMIAAPHYVKDNILKEASKISAKQETRRRIEQQLNSKRMQLFRYSMKVGLAMCGALFLLFLPDILGSREQGSIQGRNGSTGKEDINWQQDISGINAIFDNFENGAGDRTGRFNLDRFYQDTNHKEEPLK</sequence>
<dbReference type="EMBL" id="AP023367">
    <property type="protein sequence ID" value="BCJ95636.1"/>
    <property type="molecule type" value="Genomic_DNA"/>
</dbReference>
<dbReference type="AlphaFoldDB" id="A0A6S6R0Q8"/>
<organism evidence="1 2">
    <name type="scientific">Anaerocolumna cellulosilytica</name>
    <dbReference type="NCBI Taxonomy" id="433286"/>
    <lineage>
        <taxon>Bacteria</taxon>
        <taxon>Bacillati</taxon>
        <taxon>Bacillota</taxon>
        <taxon>Clostridia</taxon>
        <taxon>Lachnospirales</taxon>
        <taxon>Lachnospiraceae</taxon>
        <taxon>Anaerocolumna</taxon>
    </lineage>
</organism>
<keyword evidence="2" id="KW-1185">Reference proteome</keyword>
<gene>
    <name evidence="1" type="ORF">acsn021_32050</name>
</gene>
<evidence type="ECO:0000313" key="2">
    <source>
        <dbReference type="Proteomes" id="UP000515561"/>
    </source>
</evidence>
<dbReference type="KEGG" id="acel:acsn021_32050"/>
<name>A0A6S6R0Q8_9FIRM</name>